<dbReference type="KEGG" id="nfn:NFRAN_1327"/>
<gene>
    <name evidence="1" type="ORF">NFRAN_1327</name>
</gene>
<keyword evidence="2" id="KW-1185">Reference proteome</keyword>
<accession>A0A484I7D4</accession>
<dbReference type="EMBL" id="LR216287">
    <property type="protein sequence ID" value="VFJ13649.1"/>
    <property type="molecule type" value="Genomic_DNA"/>
</dbReference>
<name>A0A484I7D4_9ARCH</name>
<protein>
    <submittedName>
        <fullName evidence="1">Uncharacterized protein</fullName>
    </submittedName>
</protein>
<dbReference type="AlphaFoldDB" id="A0A484I7D4"/>
<organism evidence="1 2">
    <name type="scientific">Candidatus Nitrosocosmicus franklandianus</name>
    <dbReference type="NCBI Taxonomy" id="1798806"/>
    <lineage>
        <taxon>Archaea</taxon>
        <taxon>Nitrososphaerota</taxon>
        <taxon>Nitrososphaeria</taxon>
        <taxon>Nitrososphaerales</taxon>
        <taxon>Nitrososphaeraceae</taxon>
        <taxon>Candidatus Nitrosocosmicus</taxon>
    </lineage>
</organism>
<proteinExistence type="predicted"/>
<evidence type="ECO:0000313" key="2">
    <source>
        <dbReference type="Proteomes" id="UP000294299"/>
    </source>
</evidence>
<dbReference type="Proteomes" id="UP000294299">
    <property type="component" value="Chromosome NFRAN"/>
</dbReference>
<sequence>MSIGREYVRTMTNNGLINEMANIVFPKTFEYSFSKNTFTKKIKIVDIMLPYPLN</sequence>
<dbReference type="GeneID" id="55648756"/>
<reference evidence="1 2" key="1">
    <citation type="submission" date="2019-02" db="EMBL/GenBank/DDBJ databases">
        <authorList>
            <person name="Lehtovirta-Morley E L."/>
        </authorList>
    </citation>
    <scope>NUCLEOTIDE SEQUENCE [LARGE SCALE GENOMIC DNA]</scope>
    <source>
        <strain evidence="1">NFRAN1</strain>
    </source>
</reference>
<evidence type="ECO:0000313" key="1">
    <source>
        <dbReference type="EMBL" id="VFJ13649.1"/>
    </source>
</evidence>
<dbReference type="RefSeq" id="WP_172602155.1">
    <property type="nucleotide sequence ID" value="NZ_LR216287.1"/>
</dbReference>